<gene>
    <name evidence="1" type="ORF">DPMN_145049</name>
</gene>
<comment type="caution">
    <text evidence="1">The sequence shown here is derived from an EMBL/GenBank/DDBJ whole genome shotgun (WGS) entry which is preliminary data.</text>
</comment>
<organism evidence="1 2">
    <name type="scientific">Dreissena polymorpha</name>
    <name type="common">Zebra mussel</name>
    <name type="synonym">Mytilus polymorpha</name>
    <dbReference type="NCBI Taxonomy" id="45954"/>
    <lineage>
        <taxon>Eukaryota</taxon>
        <taxon>Metazoa</taxon>
        <taxon>Spiralia</taxon>
        <taxon>Lophotrochozoa</taxon>
        <taxon>Mollusca</taxon>
        <taxon>Bivalvia</taxon>
        <taxon>Autobranchia</taxon>
        <taxon>Heteroconchia</taxon>
        <taxon>Euheterodonta</taxon>
        <taxon>Imparidentia</taxon>
        <taxon>Neoheterodontei</taxon>
        <taxon>Myida</taxon>
        <taxon>Dreissenoidea</taxon>
        <taxon>Dreissenidae</taxon>
        <taxon>Dreissena</taxon>
    </lineage>
</organism>
<keyword evidence="2" id="KW-1185">Reference proteome</keyword>
<reference evidence="1" key="1">
    <citation type="journal article" date="2019" name="bioRxiv">
        <title>The Genome of the Zebra Mussel, Dreissena polymorpha: A Resource for Invasive Species Research.</title>
        <authorList>
            <person name="McCartney M.A."/>
            <person name="Auch B."/>
            <person name="Kono T."/>
            <person name="Mallez S."/>
            <person name="Zhang Y."/>
            <person name="Obille A."/>
            <person name="Becker A."/>
            <person name="Abrahante J.E."/>
            <person name="Garbe J."/>
            <person name="Badalamenti J.P."/>
            <person name="Herman A."/>
            <person name="Mangelson H."/>
            <person name="Liachko I."/>
            <person name="Sullivan S."/>
            <person name="Sone E.D."/>
            <person name="Koren S."/>
            <person name="Silverstein K.A.T."/>
            <person name="Beckman K.B."/>
            <person name="Gohl D.M."/>
        </authorList>
    </citation>
    <scope>NUCLEOTIDE SEQUENCE</scope>
    <source>
        <strain evidence="1">Duluth1</strain>
        <tissue evidence="1">Whole animal</tissue>
    </source>
</reference>
<dbReference type="EMBL" id="JAIWYP010000007">
    <property type="protein sequence ID" value="KAH3791561.1"/>
    <property type="molecule type" value="Genomic_DNA"/>
</dbReference>
<dbReference type="Proteomes" id="UP000828390">
    <property type="component" value="Unassembled WGS sequence"/>
</dbReference>
<dbReference type="AlphaFoldDB" id="A0A9D4F7L5"/>
<evidence type="ECO:0000313" key="2">
    <source>
        <dbReference type="Proteomes" id="UP000828390"/>
    </source>
</evidence>
<name>A0A9D4F7L5_DREPO</name>
<accession>A0A9D4F7L5</accession>
<protein>
    <submittedName>
        <fullName evidence="1">Uncharacterized protein</fullName>
    </submittedName>
</protein>
<sequence length="268" mass="31260">MDDGRVGACHRLENKRRKFLIVINDLVKSKYEVYADFLDKAEAEADYSFEKSKMFVRRALVRQKVLQKCMKMRRHHPDTKTIFGRYGGKPIEAFSRDIEGFIAHNHPKLRRKRHHQRLLNESLEKGAILKPTVVENRVAGWMERSYTKYKLMKQKRERTNLEAIEEKLEKASKKTNQRTLRLPVLTNPFYSGARTVLESEEDSKPEVDLKPEVGAKDIQTEPDVLNLSDNMENMNLETKQKRGNVLDQKRTLVLPPINPTKVMVSTKN</sequence>
<reference evidence="1" key="2">
    <citation type="submission" date="2020-11" db="EMBL/GenBank/DDBJ databases">
        <authorList>
            <person name="McCartney M.A."/>
            <person name="Auch B."/>
            <person name="Kono T."/>
            <person name="Mallez S."/>
            <person name="Becker A."/>
            <person name="Gohl D.M."/>
            <person name="Silverstein K.A.T."/>
            <person name="Koren S."/>
            <person name="Bechman K.B."/>
            <person name="Herman A."/>
            <person name="Abrahante J.E."/>
            <person name="Garbe J."/>
        </authorList>
    </citation>
    <scope>NUCLEOTIDE SEQUENCE</scope>
    <source>
        <strain evidence="1">Duluth1</strain>
        <tissue evidence="1">Whole animal</tissue>
    </source>
</reference>
<evidence type="ECO:0000313" key="1">
    <source>
        <dbReference type="EMBL" id="KAH3791561.1"/>
    </source>
</evidence>
<proteinExistence type="predicted"/>